<sequence length="231" mass="23499">MTRPAGPRPVDLAYDAVVLAGGRAARLGGASKADLVVDGTALLDHALAAACRARRVVVVGPPDLAGALERPPAGAVVPGERAAAGPGAGEPASETGEPRVRLTREDPPFGGPVAGLAAGLRALPDPRAPWVLLLAVDVPRAAHAVAALERAVVHDPADGAHLVRDGRAQWLVGLYRRAALDAALDGTDPDGASMRRLVGALRCTEVPDEAGWSDDIDTPADAARLGARPGR</sequence>
<dbReference type="InterPro" id="IPR025877">
    <property type="entry name" value="MobA-like_NTP_Trfase"/>
</dbReference>
<gene>
    <name evidence="4" type="ORF">APR03_000832</name>
</gene>
<dbReference type="EMBL" id="JAMTCS010000002">
    <property type="protein sequence ID" value="MCP2263501.1"/>
    <property type="molecule type" value="Genomic_DNA"/>
</dbReference>
<evidence type="ECO:0000313" key="4">
    <source>
        <dbReference type="EMBL" id="MCP2263501.1"/>
    </source>
</evidence>
<evidence type="ECO:0000256" key="1">
    <source>
        <dbReference type="ARBA" id="ARBA00022679"/>
    </source>
</evidence>
<dbReference type="Pfam" id="PF12804">
    <property type="entry name" value="NTP_transf_3"/>
    <property type="match status" value="1"/>
</dbReference>
<dbReference type="RefSeq" id="WP_253833087.1">
    <property type="nucleotide sequence ID" value="NZ_JAMTCS010000002.1"/>
</dbReference>
<dbReference type="SUPFAM" id="SSF53448">
    <property type="entry name" value="Nucleotide-diphospho-sugar transferases"/>
    <property type="match status" value="1"/>
</dbReference>
<accession>A0A9X2G6J6</accession>
<protein>
    <submittedName>
        <fullName evidence="4">Molybdopterin-guanine dinucleotide biosynthesis protein A</fullName>
    </submittedName>
</protein>
<feature type="compositionally biased region" description="Low complexity" evidence="2">
    <location>
        <begin position="71"/>
        <end position="95"/>
    </location>
</feature>
<proteinExistence type="predicted"/>
<dbReference type="PANTHER" id="PTHR19136:SF81">
    <property type="entry name" value="MOLYBDENUM COFACTOR GUANYLYLTRANSFERASE"/>
    <property type="match status" value="1"/>
</dbReference>
<keyword evidence="5" id="KW-1185">Reference proteome</keyword>
<feature type="region of interest" description="Disordered" evidence="2">
    <location>
        <begin position="71"/>
        <end position="99"/>
    </location>
</feature>
<dbReference type="Gene3D" id="3.90.550.10">
    <property type="entry name" value="Spore Coat Polysaccharide Biosynthesis Protein SpsA, Chain A"/>
    <property type="match status" value="1"/>
</dbReference>
<dbReference type="PANTHER" id="PTHR19136">
    <property type="entry name" value="MOLYBDENUM COFACTOR GUANYLYLTRANSFERASE"/>
    <property type="match status" value="1"/>
</dbReference>
<dbReference type="InterPro" id="IPR029044">
    <property type="entry name" value="Nucleotide-diphossugar_trans"/>
</dbReference>
<reference evidence="4" key="1">
    <citation type="submission" date="2022-06" db="EMBL/GenBank/DDBJ databases">
        <title>Genomic Encyclopedia of Archaeal and Bacterial Type Strains, Phase II (KMG-II): from individual species to whole genera.</title>
        <authorList>
            <person name="Goeker M."/>
        </authorList>
    </citation>
    <scope>NUCLEOTIDE SEQUENCE</scope>
    <source>
        <strain evidence="4">DSM 26652</strain>
    </source>
</reference>
<keyword evidence="1" id="KW-0808">Transferase</keyword>
<feature type="domain" description="MobA-like NTP transferase" evidence="3">
    <location>
        <begin position="16"/>
        <end position="198"/>
    </location>
</feature>
<comment type="caution">
    <text evidence="4">The sequence shown here is derived from an EMBL/GenBank/DDBJ whole genome shotgun (WGS) entry which is preliminary data.</text>
</comment>
<dbReference type="Proteomes" id="UP001139493">
    <property type="component" value="Unassembled WGS sequence"/>
</dbReference>
<dbReference type="GO" id="GO:0016779">
    <property type="term" value="F:nucleotidyltransferase activity"/>
    <property type="evidence" value="ECO:0007669"/>
    <property type="project" value="TreeGrafter"/>
</dbReference>
<evidence type="ECO:0000313" key="5">
    <source>
        <dbReference type="Proteomes" id="UP001139493"/>
    </source>
</evidence>
<name>A0A9X2G6J6_9MICO</name>
<feature type="region of interest" description="Disordered" evidence="2">
    <location>
        <begin position="212"/>
        <end position="231"/>
    </location>
</feature>
<organism evidence="4 5">
    <name type="scientific">Promicromonospora thailandica</name>
    <dbReference type="NCBI Taxonomy" id="765201"/>
    <lineage>
        <taxon>Bacteria</taxon>
        <taxon>Bacillati</taxon>
        <taxon>Actinomycetota</taxon>
        <taxon>Actinomycetes</taxon>
        <taxon>Micrococcales</taxon>
        <taxon>Promicromonosporaceae</taxon>
        <taxon>Promicromonospora</taxon>
    </lineage>
</organism>
<evidence type="ECO:0000259" key="3">
    <source>
        <dbReference type="Pfam" id="PF12804"/>
    </source>
</evidence>
<evidence type="ECO:0000256" key="2">
    <source>
        <dbReference type="SAM" id="MobiDB-lite"/>
    </source>
</evidence>
<dbReference type="AlphaFoldDB" id="A0A9X2G6J6"/>